<evidence type="ECO:0000313" key="1">
    <source>
        <dbReference type="EMBL" id="MDZ7280021.1"/>
    </source>
</evidence>
<dbReference type="RefSeq" id="WP_322543918.1">
    <property type="nucleotide sequence ID" value="NZ_JAOBTT010000002.1"/>
</dbReference>
<name>A0ABU5LJB4_9GAMM</name>
<keyword evidence="2" id="KW-1185">Reference proteome</keyword>
<protein>
    <recommendedName>
        <fullName evidence="3">Fumarase D</fullName>
    </recommendedName>
</protein>
<evidence type="ECO:0008006" key="3">
    <source>
        <dbReference type="Google" id="ProtNLM"/>
    </source>
</evidence>
<accession>A0ABU5LJB4</accession>
<reference evidence="2" key="1">
    <citation type="submission" date="2023-07" db="EMBL/GenBank/DDBJ databases">
        <title>Structural and functional analysis of rice phyllospheric bacteria for their antimicrobial properties and defense elicitation against blast disease.</title>
        <authorList>
            <person name="Sahu K.P."/>
            <person name="Asharani P."/>
            <person name="Kumar M."/>
            <person name="Reddy B."/>
            <person name="Kumar A."/>
        </authorList>
    </citation>
    <scope>NUCLEOTIDE SEQUENCE [LARGE SCALE GENOMIC DNA]</scope>
    <source>
        <strain evidence="2">OsEp_Plm_30P10</strain>
    </source>
</reference>
<organism evidence="1 2">
    <name type="scientific">Pantoea eucrina</name>
    <dbReference type="NCBI Taxonomy" id="472693"/>
    <lineage>
        <taxon>Bacteria</taxon>
        <taxon>Pseudomonadati</taxon>
        <taxon>Pseudomonadota</taxon>
        <taxon>Gammaproteobacteria</taxon>
        <taxon>Enterobacterales</taxon>
        <taxon>Erwiniaceae</taxon>
        <taxon>Pantoea</taxon>
    </lineage>
</organism>
<gene>
    <name evidence="1" type="ORF">N4G40_17355</name>
</gene>
<evidence type="ECO:0000313" key="2">
    <source>
        <dbReference type="Proteomes" id="UP001288620"/>
    </source>
</evidence>
<proteinExistence type="predicted"/>
<comment type="caution">
    <text evidence="1">The sequence shown here is derived from an EMBL/GenBank/DDBJ whole genome shotgun (WGS) entry which is preliminary data.</text>
</comment>
<dbReference type="EMBL" id="JAOBTT010000002">
    <property type="protein sequence ID" value="MDZ7280021.1"/>
    <property type="molecule type" value="Genomic_DNA"/>
</dbReference>
<dbReference type="Proteomes" id="UP001288620">
    <property type="component" value="Unassembled WGS sequence"/>
</dbReference>
<sequence length="70" mass="8201">MDNDERLARVKFEKLACFIGEAVIYLALENQETRRDNILTFIQQARHEAEDKPWDDEKRALAQLAAKLLQ</sequence>